<dbReference type="PROSITE" id="PS50943">
    <property type="entry name" value="HTH_CROC1"/>
    <property type="match status" value="1"/>
</dbReference>
<organism evidence="2 3">
    <name type="scientific">Tetzosporium hominis</name>
    <dbReference type="NCBI Taxonomy" id="2020506"/>
    <lineage>
        <taxon>Bacteria</taxon>
        <taxon>Bacillati</taxon>
        <taxon>Bacillota</taxon>
        <taxon>Bacilli</taxon>
        <taxon>Bacillales</taxon>
        <taxon>Caryophanaceae</taxon>
        <taxon>Tetzosporium</taxon>
    </lineage>
</organism>
<reference evidence="2 3" key="1">
    <citation type="submission" date="2017-07" db="EMBL/GenBank/DDBJ databases">
        <title>Tetzosporium hominis gen.nov. sp.nov.</title>
        <authorList>
            <person name="Tetz G."/>
            <person name="Tetz V."/>
        </authorList>
    </citation>
    <scope>NUCLEOTIDE SEQUENCE [LARGE SCALE GENOMIC DNA]</scope>
    <source>
        <strain evidence="2 3">VT-49</strain>
    </source>
</reference>
<name>A0A264W338_9BACL</name>
<dbReference type="InterPro" id="IPR010982">
    <property type="entry name" value="Lambda_DNA-bd_dom_sf"/>
</dbReference>
<dbReference type="InterPro" id="IPR001387">
    <property type="entry name" value="Cro/C1-type_HTH"/>
</dbReference>
<protein>
    <recommendedName>
        <fullName evidence="1">HTH cro/C1-type domain-containing protein</fullName>
    </recommendedName>
</protein>
<dbReference type="AlphaFoldDB" id="A0A264W338"/>
<proteinExistence type="predicted"/>
<dbReference type="OrthoDB" id="2428681at2"/>
<dbReference type="RefSeq" id="WP_094942951.1">
    <property type="nucleotide sequence ID" value="NZ_NOKQ01000216.1"/>
</dbReference>
<dbReference type="EMBL" id="NOKQ01000216">
    <property type="protein sequence ID" value="OZS78003.1"/>
    <property type="molecule type" value="Genomic_DNA"/>
</dbReference>
<dbReference type="GO" id="GO:0003677">
    <property type="term" value="F:DNA binding"/>
    <property type="evidence" value="ECO:0007669"/>
    <property type="project" value="InterPro"/>
</dbReference>
<dbReference type="SUPFAM" id="SSF47413">
    <property type="entry name" value="lambda repressor-like DNA-binding domains"/>
    <property type="match status" value="1"/>
</dbReference>
<sequence length="106" mass="12500">MTSQSQPNIYEKIGGALKSIRLERELTLKEVKEMTDINIATISQIERGVKNYSLGWIIHYANTLGFNPEEVFIRAFQEDFQNKQLDRLFERFEEYLPEIKKNNDNT</sequence>
<keyword evidence="3" id="KW-1185">Reference proteome</keyword>
<dbReference type="CDD" id="cd00093">
    <property type="entry name" value="HTH_XRE"/>
    <property type="match status" value="1"/>
</dbReference>
<dbReference type="Proteomes" id="UP000217065">
    <property type="component" value="Unassembled WGS sequence"/>
</dbReference>
<feature type="domain" description="HTH cro/C1-type" evidence="1">
    <location>
        <begin position="17"/>
        <end position="71"/>
    </location>
</feature>
<evidence type="ECO:0000313" key="3">
    <source>
        <dbReference type="Proteomes" id="UP000217065"/>
    </source>
</evidence>
<comment type="caution">
    <text evidence="2">The sequence shown here is derived from an EMBL/GenBank/DDBJ whole genome shotgun (WGS) entry which is preliminary data.</text>
</comment>
<dbReference type="SMART" id="SM00530">
    <property type="entry name" value="HTH_XRE"/>
    <property type="match status" value="1"/>
</dbReference>
<evidence type="ECO:0000259" key="1">
    <source>
        <dbReference type="PROSITE" id="PS50943"/>
    </source>
</evidence>
<evidence type="ECO:0000313" key="2">
    <source>
        <dbReference type="EMBL" id="OZS78003.1"/>
    </source>
</evidence>
<dbReference type="Gene3D" id="1.10.260.40">
    <property type="entry name" value="lambda repressor-like DNA-binding domains"/>
    <property type="match status" value="1"/>
</dbReference>
<dbReference type="Pfam" id="PF12844">
    <property type="entry name" value="HTH_19"/>
    <property type="match status" value="1"/>
</dbReference>
<accession>A0A264W338</accession>
<gene>
    <name evidence="2" type="ORF">CF394_08470</name>
</gene>